<accession>A0A4R6BNP7</accession>
<dbReference type="NCBIfam" id="NF003464">
    <property type="entry name" value="PRK05087.1"/>
    <property type="match status" value="1"/>
</dbReference>
<evidence type="ECO:0000256" key="3">
    <source>
        <dbReference type="ARBA" id="ARBA00022553"/>
    </source>
</evidence>
<dbReference type="OrthoDB" id="6462171at2"/>
<dbReference type="GO" id="GO:0070395">
    <property type="term" value="P:lipoteichoic acid biosynthetic process"/>
    <property type="evidence" value="ECO:0007669"/>
    <property type="project" value="UniProtKB-UniRule"/>
</dbReference>
<evidence type="ECO:0000256" key="2">
    <source>
        <dbReference type="ARBA" id="ARBA00022490"/>
    </source>
</evidence>
<comment type="subcellular location">
    <subcellularLocation>
        <location evidence="5">Cytoplasm</location>
    </subcellularLocation>
</comment>
<dbReference type="PROSITE" id="PS50075">
    <property type="entry name" value="CARRIER"/>
    <property type="match status" value="1"/>
</dbReference>
<keyword evidence="4 5" id="KW-0961">Cell wall biogenesis/degradation</keyword>
<proteinExistence type="inferred from homology"/>
<dbReference type="GO" id="GO:0071555">
    <property type="term" value="P:cell wall organization"/>
    <property type="evidence" value="ECO:0007669"/>
    <property type="project" value="UniProtKB-KW"/>
</dbReference>
<dbReference type="GO" id="GO:0005737">
    <property type="term" value="C:cytoplasm"/>
    <property type="evidence" value="ECO:0007669"/>
    <property type="project" value="UniProtKB-SubCell"/>
</dbReference>
<dbReference type="HAMAP" id="MF_00565">
    <property type="entry name" value="DltC"/>
    <property type="match status" value="1"/>
</dbReference>
<sequence length="78" mass="8989">MNIREEVLDILEEIAESDIVKTNPDVRIFDEGIIDSLATVVLLMNIQDRLDIDVTITDFDRETWATPNMIVDEVEKLQ</sequence>
<comment type="similarity">
    <text evidence="5">Belongs to the DltC family.</text>
</comment>
<evidence type="ECO:0000313" key="8">
    <source>
        <dbReference type="Proteomes" id="UP000295328"/>
    </source>
</evidence>
<comment type="pathway">
    <text evidence="5">Cell wall biogenesis; lipoteichoic acid biosynthesis.</text>
</comment>
<name>A0A4R6BNP7_9STAP</name>
<evidence type="ECO:0000313" key="7">
    <source>
        <dbReference type="EMBL" id="TDM03493.1"/>
    </source>
</evidence>
<comment type="function">
    <text evidence="5">Carrier protein involved in the D-alanylation of lipoteichoic acid (LTA). The loading of thioester-linked D-alanine onto DltC is catalyzed by D-alanine--D-alanyl carrier protein ligase DltA. The DltC-carried D-alanyl group is further transferred to cell membrane phosphatidylglycerol (PG) by forming an ester bond, probably catalyzed by DltD. D-alanylation of LTA plays an important role in modulating the properties of the cell wall in Gram-positive bacteria, influencing the net charge of the cell wall.</text>
</comment>
<evidence type="ECO:0000256" key="1">
    <source>
        <dbReference type="ARBA" id="ARBA00022450"/>
    </source>
</evidence>
<dbReference type="AlphaFoldDB" id="A0A4R6BNP7"/>
<dbReference type="InterPro" id="IPR009081">
    <property type="entry name" value="PP-bd_ACP"/>
</dbReference>
<dbReference type="Proteomes" id="UP000295328">
    <property type="component" value="Unassembled WGS sequence"/>
</dbReference>
<dbReference type="GO" id="GO:0016874">
    <property type="term" value="F:ligase activity"/>
    <property type="evidence" value="ECO:0007669"/>
    <property type="project" value="UniProtKB-KW"/>
</dbReference>
<protein>
    <recommendedName>
        <fullName evidence="5">D-alanyl carrier protein</fullName>
        <shortName evidence="5">DCP</shortName>
    </recommendedName>
    <alternativeName>
        <fullName evidence="5">D-alanine--poly(phosphoribitol) ligase subunit 2</fullName>
    </alternativeName>
</protein>
<dbReference type="GO" id="GO:0036370">
    <property type="term" value="F:D-alanyl carrier activity"/>
    <property type="evidence" value="ECO:0007669"/>
    <property type="project" value="UniProtKB-UniRule"/>
</dbReference>
<keyword evidence="1 5" id="KW-0596">Phosphopantetheine</keyword>
<comment type="caution">
    <text evidence="7">The sequence shown here is derived from an EMBL/GenBank/DDBJ whole genome shotgun (WGS) entry which is preliminary data.</text>
</comment>
<keyword evidence="8" id="KW-1185">Reference proteome</keyword>
<dbReference type="UniPathway" id="UPA00556"/>
<dbReference type="SUPFAM" id="SSF47336">
    <property type="entry name" value="ACP-like"/>
    <property type="match status" value="1"/>
</dbReference>
<dbReference type="RefSeq" id="WP_133429589.1">
    <property type="nucleotide sequence ID" value="NZ_BMCC01000001.1"/>
</dbReference>
<dbReference type="InterPro" id="IPR003230">
    <property type="entry name" value="DltC"/>
</dbReference>
<organism evidence="7 8">
    <name type="scientific">Macrococcus hajekii</name>
    <dbReference type="NCBI Taxonomy" id="198482"/>
    <lineage>
        <taxon>Bacteria</taxon>
        <taxon>Bacillati</taxon>
        <taxon>Bacillota</taxon>
        <taxon>Bacilli</taxon>
        <taxon>Bacillales</taxon>
        <taxon>Staphylococcaceae</taxon>
        <taxon>Macrococcus</taxon>
    </lineage>
</organism>
<evidence type="ECO:0000256" key="4">
    <source>
        <dbReference type="ARBA" id="ARBA00023316"/>
    </source>
</evidence>
<feature type="modified residue" description="O-(pantetheine 4'-phosphoryl)serine" evidence="5">
    <location>
        <position position="36"/>
    </location>
</feature>
<reference evidence="7 8" key="1">
    <citation type="submission" date="2019-01" db="EMBL/GenBank/DDBJ databases">
        <title>Draft genome sequences of the type strains of six Macrococcus species.</title>
        <authorList>
            <person name="Mazhar S."/>
            <person name="Altermann E."/>
            <person name="Hill C."/>
            <person name="Mcauliffe O."/>
        </authorList>
    </citation>
    <scope>NUCLEOTIDE SEQUENCE [LARGE SCALE GENOMIC DNA]</scope>
    <source>
        <strain evidence="7 8">CCM4809</strain>
    </source>
</reference>
<keyword evidence="3 5" id="KW-0597">Phosphoprotein</keyword>
<dbReference type="EMBL" id="SCWE01000001">
    <property type="protein sequence ID" value="TDM03493.1"/>
    <property type="molecule type" value="Genomic_DNA"/>
</dbReference>
<dbReference type="Pfam" id="PF00550">
    <property type="entry name" value="PP-binding"/>
    <property type="match status" value="1"/>
</dbReference>
<evidence type="ECO:0000259" key="6">
    <source>
        <dbReference type="PROSITE" id="PS50075"/>
    </source>
</evidence>
<feature type="domain" description="Carrier" evidence="6">
    <location>
        <begin position="1"/>
        <end position="78"/>
    </location>
</feature>
<evidence type="ECO:0000256" key="5">
    <source>
        <dbReference type="HAMAP-Rule" id="MF_00565"/>
    </source>
</evidence>
<keyword evidence="2 5" id="KW-0963">Cytoplasm</keyword>
<comment type="PTM">
    <text evidence="5">4'-phosphopantetheine is transferred from CoA to a specific serine of apo-DCP.</text>
</comment>
<dbReference type="NCBIfam" id="TIGR01688">
    <property type="entry name" value="dltC"/>
    <property type="match status" value="1"/>
</dbReference>
<dbReference type="Gene3D" id="1.10.1200.10">
    <property type="entry name" value="ACP-like"/>
    <property type="match status" value="1"/>
</dbReference>
<gene>
    <name evidence="5 7" type="primary">dltC</name>
    <name evidence="7" type="ORF">ERX37_05260</name>
</gene>
<dbReference type="InterPro" id="IPR036736">
    <property type="entry name" value="ACP-like_sf"/>
</dbReference>
<keyword evidence="7" id="KW-0436">Ligase</keyword>